<evidence type="ECO:0000313" key="3">
    <source>
        <dbReference type="Proteomes" id="UP000470470"/>
    </source>
</evidence>
<dbReference type="PANTHER" id="PTHR43441:SF10">
    <property type="entry name" value="ACETYLTRANSFERASE"/>
    <property type="match status" value="1"/>
</dbReference>
<dbReference type="SUPFAM" id="SSF55729">
    <property type="entry name" value="Acyl-CoA N-acyltransferases (Nat)"/>
    <property type="match status" value="1"/>
</dbReference>
<dbReference type="InterPro" id="IPR051908">
    <property type="entry name" value="Ribosomal_N-acetyltransferase"/>
</dbReference>
<dbReference type="GO" id="GO:0005737">
    <property type="term" value="C:cytoplasm"/>
    <property type="evidence" value="ECO:0007669"/>
    <property type="project" value="TreeGrafter"/>
</dbReference>
<evidence type="ECO:0000259" key="1">
    <source>
        <dbReference type="PROSITE" id="PS51186"/>
    </source>
</evidence>
<dbReference type="GO" id="GO:0008999">
    <property type="term" value="F:protein-N-terminal-alanine acetyltransferase activity"/>
    <property type="evidence" value="ECO:0007669"/>
    <property type="project" value="TreeGrafter"/>
</dbReference>
<protein>
    <submittedName>
        <fullName evidence="2">GNAT family N-acetyltransferase</fullName>
    </submittedName>
</protein>
<sequence>MDPLPAGDQPTLRGAGLRLRPWRDDDADAVAAACQDPEIQRWTTVPVPYRHEDAAFFVGPLARQTWAEGGALFAVEGAGGLLGSMGLHHLVDGLGAVGYWTVPAARGRGVTSEALRVLSRWLLTERGAVRVELVAEPANTGSCRVAERAGFRREGVLRSRMLLRGERVDVAMYSLLPADLLPGVG</sequence>
<dbReference type="RefSeq" id="WP_162392208.1">
    <property type="nucleotide sequence ID" value="NZ_JAABOZ010000001.1"/>
</dbReference>
<dbReference type="InterPro" id="IPR000182">
    <property type="entry name" value="GNAT_dom"/>
</dbReference>
<dbReference type="GO" id="GO:1990189">
    <property type="term" value="F:protein N-terminal-serine acetyltransferase activity"/>
    <property type="evidence" value="ECO:0007669"/>
    <property type="project" value="TreeGrafter"/>
</dbReference>
<proteinExistence type="predicted"/>
<dbReference type="InterPro" id="IPR016181">
    <property type="entry name" value="Acyl_CoA_acyltransferase"/>
</dbReference>
<reference evidence="2 3" key="1">
    <citation type="submission" date="2020-02" db="EMBL/GenBank/DDBJ databases">
        <title>The whole genome sequence of CPCC 205119.</title>
        <authorList>
            <person name="Jiang Z."/>
        </authorList>
    </citation>
    <scope>NUCLEOTIDE SEQUENCE [LARGE SCALE GENOMIC DNA]</scope>
    <source>
        <strain evidence="2 3">CPCC 205119</strain>
    </source>
</reference>
<dbReference type="AlphaFoldDB" id="A0A7K3WLG4"/>
<gene>
    <name evidence="2" type="ORF">G1H19_20550</name>
</gene>
<accession>A0A7K3WLG4</accession>
<dbReference type="PANTHER" id="PTHR43441">
    <property type="entry name" value="RIBOSOMAL-PROTEIN-SERINE ACETYLTRANSFERASE"/>
    <property type="match status" value="1"/>
</dbReference>
<name>A0A7K3WLG4_9ACTN</name>
<dbReference type="Proteomes" id="UP000470470">
    <property type="component" value="Unassembled WGS sequence"/>
</dbReference>
<dbReference type="Pfam" id="PF13302">
    <property type="entry name" value="Acetyltransf_3"/>
    <property type="match status" value="1"/>
</dbReference>
<dbReference type="PROSITE" id="PS51186">
    <property type="entry name" value="GNAT"/>
    <property type="match status" value="1"/>
</dbReference>
<dbReference type="Gene3D" id="3.40.630.30">
    <property type="match status" value="1"/>
</dbReference>
<dbReference type="EMBL" id="JAAGWK010000034">
    <property type="protein sequence ID" value="NEL56363.1"/>
    <property type="molecule type" value="Genomic_DNA"/>
</dbReference>
<evidence type="ECO:0000313" key="2">
    <source>
        <dbReference type="EMBL" id="NEL56363.1"/>
    </source>
</evidence>
<feature type="domain" description="N-acetyltransferase" evidence="1">
    <location>
        <begin position="17"/>
        <end position="177"/>
    </location>
</feature>
<keyword evidence="3" id="KW-1185">Reference proteome</keyword>
<keyword evidence="2" id="KW-0808">Transferase</keyword>
<organism evidence="2 3">
    <name type="scientific">Goekera deserti</name>
    <dbReference type="NCBI Taxonomy" id="2497753"/>
    <lineage>
        <taxon>Bacteria</taxon>
        <taxon>Bacillati</taxon>
        <taxon>Actinomycetota</taxon>
        <taxon>Actinomycetes</taxon>
        <taxon>Geodermatophilales</taxon>
        <taxon>Geodermatophilaceae</taxon>
        <taxon>Goekera</taxon>
    </lineage>
</organism>
<comment type="caution">
    <text evidence="2">The sequence shown here is derived from an EMBL/GenBank/DDBJ whole genome shotgun (WGS) entry which is preliminary data.</text>
</comment>